<dbReference type="Gene3D" id="2.130.10.30">
    <property type="entry name" value="Regulator of chromosome condensation 1/beta-lactamase-inhibitor protein II"/>
    <property type="match status" value="3"/>
</dbReference>
<protein>
    <submittedName>
        <fullName evidence="4">3548_t:CDS:1</fullName>
    </submittedName>
</protein>
<sequence>MSQLQINKTAATFTSFNNHLFAFGSNTFGQLGIGSKSDSNLPTRCIFSNNPKDIFDFPPKIIVGGGNHSAIITHNEKSDSIDIYHRLILPEELSSSSKINWHHVTCGWTFTIATTQKGTSYIFGKGNFGELGCGKNVKTTNDQIFKISEITNFQKVVCGLRHCIGLTKEGICYGWGSNRYGQLGLLIKNLKEGEKKKKQNDNYCYFTPTRIEIKQINEEEKIIDVACGQNHSAVLTQGGDLYTFGLNKCGQLGYASPLKIQNCEIPRKVFNLPGSVLKISCGWNNTLLGKKNEFDEIDDTLNEKEGWVSKPIPLYFLPHTLSSLSKDVEIKDFVCGSEHSLCIKKNGEFYECFAWGWNEHGNCGTGNNIDQWMPIRIIPENTIIKGIGAGCGNSWIWTKK</sequence>
<keyword evidence="1" id="KW-0677">Repeat</keyword>
<evidence type="ECO:0000259" key="3">
    <source>
        <dbReference type="Pfam" id="PF25390"/>
    </source>
</evidence>
<dbReference type="Proteomes" id="UP000789706">
    <property type="component" value="Unassembled WGS sequence"/>
</dbReference>
<dbReference type="PRINTS" id="PR00633">
    <property type="entry name" value="RCCNDNSATION"/>
</dbReference>
<feature type="repeat" description="RCC1" evidence="2">
    <location>
        <begin position="18"/>
        <end position="75"/>
    </location>
</feature>
<gene>
    <name evidence="4" type="ORF">DEBURN_LOCUS2556</name>
</gene>
<dbReference type="InterPro" id="IPR009091">
    <property type="entry name" value="RCC1/BLIP-II"/>
</dbReference>
<feature type="repeat" description="RCC1" evidence="2">
    <location>
        <begin position="118"/>
        <end position="169"/>
    </location>
</feature>
<proteinExistence type="predicted"/>
<organism evidence="4 5">
    <name type="scientific">Diversispora eburnea</name>
    <dbReference type="NCBI Taxonomy" id="1213867"/>
    <lineage>
        <taxon>Eukaryota</taxon>
        <taxon>Fungi</taxon>
        <taxon>Fungi incertae sedis</taxon>
        <taxon>Mucoromycota</taxon>
        <taxon>Glomeromycotina</taxon>
        <taxon>Glomeromycetes</taxon>
        <taxon>Diversisporales</taxon>
        <taxon>Diversisporaceae</taxon>
        <taxon>Diversispora</taxon>
    </lineage>
</organism>
<reference evidence="4" key="1">
    <citation type="submission" date="2021-06" db="EMBL/GenBank/DDBJ databases">
        <authorList>
            <person name="Kallberg Y."/>
            <person name="Tangrot J."/>
            <person name="Rosling A."/>
        </authorList>
    </citation>
    <scope>NUCLEOTIDE SEQUENCE</scope>
    <source>
        <strain evidence="4">AZ414A</strain>
    </source>
</reference>
<dbReference type="PANTHER" id="PTHR22870">
    <property type="entry name" value="REGULATOR OF CHROMOSOME CONDENSATION"/>
    <property type="match status" value="1"/>
</dbReference>
<feature type="repeat" description="RCC1" evidence="2">
    <location>
        <begin position="239"/>
        <end position="292"/>
    </location>
</feature>
<evidence type="ECO:0000313" key="5">
    <source>
        <dbReference type="Proteomes" id="UP000789706"/>
    </source>
</evidence>
<name>A0A9N8VN98_9GLOM</name>
<dbReference type="PROSITE" id="PS50012">
    <property type="entry name" value="RCC1_3"/>
    <property type="match status" value="4"/>
</dbReference>
<feature type="domain" description="RCC1-like" evidence="3">
    <location>
        <begin position="97"/>
        <end position="392"/>
    </location>
</feature>
<dbReference type="AlphaFoldDB" id="A0A9N8VN98"/>
<dbReference type="SUPFAM" id="SSF50985">
    <property type="entry name" value="RCC1/BLIP-II"/>
    <property type="match status" value="1"/>
</dbReference>
<feature type="repeat" description="RCC1" evidence="2">
    <location>
        <begin position="170"/>
        <end position="238"/>
    </location>
</feature>
<dbReference type="Pfam" id="PF25390">
    <property type="entry name" value="WD40_RLD"/>
    <property type="match status" value="1"/>
</dbReference>
<dbReference type="InterPro" id="IPR058923">
    <property type="entry name" value="RCC1-like_dom"/>
</dbReference>
<keyword evidence="5" id="KW-1185">Reference proteome</keyword>
<dbReference type="PANTHER" id="PTHR22870:SF466">
    <property type="entry name" value="ANKYRIN REPEAT-CONTAINING PROTEIN"/>
    <property type="match status" value="1"/>
</dbReference>
<comment type="caution">
    <text evidence="4">The sequence shown here is derived from an EMBL/GenBank/DDBJ whole genome shotgun (WGS) entry which is preliminary data.</text>
</comment>
<dbReference type="Pfam" id="PF00415">
    <property type="entry name" value="RCC1"/>
    <property type="match status" value="1"/>
</dbReference>
<dbReference type="OrthoDB" id="5370059at2759"/>
<evidence type="ECO:0000256" key="1">
    <source>
        <dbReference type="ARBA" id="ARBA00022737"/>
    </source>
</evidence>
<evidence type="ECO:0000313" key="4">
    <source>
        <dbReference type="EMBL" id="CAG8458666.1"/>
    </source>
</evidence>
<dbReference type="InterPro" id="IPR000408">
    <property type="entry name" value="Reg_chr_condens"/>
</dbReference>
<dbReference type="EMBL" id="CAJVPK010000142">
    <property type="protein sequence ID" value="CAG8458666.1"/>
    <property type="molecule type" value="Genomic_DNA"/>
</dbReference>
<dbReference type="InterPro" id="IPR051210">
    <property type="entry name" value="Ub_ligase/GEF_domain"/>
</dbReference>
<evidence type="ECO:0000256" key="2">
    <source>
        <dbReference type="PROSITE-ProRule" id="PRU00235"/>
    </source>
</evidence>
<dbReference type="PROSITE" id="PS00626">
    <property type="entry name" value="RCC1_2"/>
    <property type="match status" value="1"/>
</dbReference>
<accession>A0A9N8VN98</accession>